<dbReference type="OrthoDB" id="9783105at2"/>
<dbReference type="InterPro" id="IPR051450">
    <property type="entry name" value="Gfo/Idh/MocA_Oxidoreductases"/>
</dbReference>
<dbReference type="Pfam" id="PF01408">
    <property type="entry name" value="GFO_IDH_MocA"/>
    <property type="match status" value="1"/>
</dbReference>
<dbReference type="Proteomes" id="UP000315010">
    <property type="component" value="Unassembled WGS sequence"/>
</dbReference>
<dbReference type="EMBL" id="SJPJ01000002">
    <property type="protein sequence ID" value="TWT76773.1"/>
    <property type="molecule type" value="Genomic_DNA"/>
</dbReference>
<feature type="domain" description="Gfo/Idh/MocA-like oxidoreductase N-terminal" evidence="1">
    <location>
        <begin position="2"/>
        <end position="136"/>
    </location>
</feature>
<gene>
    <name evidence="3" type="primary">yvaA_2</name>
    <name evidence="3" type="ORF">CA13_72720</name>
</gene>
<dbReference type="SUPFAM" id="SSF55347">
    <property type="entry name" value="Glyceraldehyde-3-phosphate dehydrogenase-like, C-terminal domain"/>
    <property type="match status" value="1"/>
</dbReference>
<dbReference type="AlphaFoldDB" id="A0A5C5YPH5"/>
<dbReference type="GO" id="GO:0000166">
    <property type="term" value="F:nucleotide binding"/>
    <property type="evidence" value="ECO:0007669"/>
    <property type="project" value="InterPro"/>
</dbReference>
<reference evidence="3 4" key="1">
    <citation type="submission" date="2019-02" db="EMBL/GenBank/DDBJ databases">
        <title>Deep-cultivation of Planctomycetes and their phenomic and genomic characterization uncovers novel biology.</title>
        <authorList>
            <person name="Wiegand S."/>
            <person name="Jogler M."/>
            <person name="Boedeker C."/>
            <person name="Pinto D."/>
            <person name="Vollmers J."/>
            <person name="Rivas-Marin E."/>
            <person name="Kohn T."/>
            <person name="Peeters S.H."/>
            <person name="Heuer A."/>
            <person name="Rast P."/>
            <person name="Oberbeckmann S."/>
            <person name="Bunk B."/>
            <person name="Jeske O."/>
            <person name="Meyerdierks A."/>
            <person name="Storesund J.E."/>
            <person name="Kallscheuer N."/>
            <person name="Luecker S."/>
            <person name="Lage O.M."/>
            <person name="Pohl T."/>
            <person name="Merkel B.J."/>
            <person name="Hornburger P."/>
            <person name="Mueller R.-W."/>
            <person name="Bruemmer F."/>
            <person name="Labrenz M."/>
            <person name="Spormann A.M."/>
            <person name="Op Den Camp H."/>
            <person name="Overmann J."/>
            <person name="Amann R."/>
            <person name="Jetten M.S.M."/>
            <person name="Mascher T."/>
            <person name="Medema M.H."/>
            <person name="Devos D.P."/>
            <person name="Kaster A.-K."/>
            <person name="Ovreas L."/>
            <person name="Rohde M."/>
            <person name="Galperin M.Y."/>
            <person name="Jogler C."/>
        </authorList>
    </citation>
    <scope>NUCLEOTIDE SEQUENCE [LARGE SCALE GENOMIC DNA]</scope>
    <source>
        <strain evidence="3 4">CA13</strain>
    </source>
</reference>
<accession>A0A5C5YPH5</accession>
<evidence type="ECO:0000259" key="1">
    <source>
        <dbReference type="Pfam" id="PF01408"/>
    </source>
</evidence>
<comment type="caution">
    <text evidence="3">The sequence shown here is derived from an EMBL/GenBank/DDBJ whole genome shotgun (WGS) entry which is preliminary data.</text>
</comment>
<name>A0A5C5YPH5_9BACT</name>
<dbReference type="PANTHER" id="PTHR43377">
    <property type="entry name" value="BILIVERDIN REDUCTASE A"/>
    <property type="match status" value="1"/>
</dbReference>
<feature type="domain" description="GFO/IDH/MocA-like oxidoreductase" evidence="2">
    <location>
        <begin position="147"/>
        <end position="259"/>
    </location>
</feature>
<dbReference type="InterPro" id="IPR055170">
    <property type="entry name" value="GFO_IDH_MocA-like_dom"/>
</dbReference>
<dbReference type="RefSeq" id="WP_146404518.1">
    <property type="nucleotide sequence ID" value="NZ_SJPJ01000002.1"/>
</dbReference>
<evidence type="ECO:0000313" key="3">
    <source>
        <dbReference type="EMBL" id="TWT76773.1"/>
    </source>
</evidence>
<keyword evidence="3" id="KW-0560">Oxidoreductase</keyword>
<dbReference type="SUPFAM" id="SSF51735">
    <property type="entry name" value="NAD(P)-binding Rossmann-fold domains"/>
    <property type="match status" value="1"/>
</dbReference>
<dbReference type="PANTHER" id="PTHR43377:SF1">
    <property type="entry name" value="BILIVERDIN REDUCTASE A"/>
    <property type="match status" value="1"/>
</dbReference>
<dbReference type="Gene3D" id="3.40.50.720">
    <property type="entry name" value="NAD(P)-binding Rossmann-like Domain"/>
    <property type="match status" value="1"/>
</dbReference>
<proteinExistence type="predicted"/>
<dbReference type="InterPro" id="IPR036291">
    <property type="entry name" value="NAD(P)-bd_dom_sf"/>
</dbReference>
<evidence type="ECO:0000313" key="4">
    <source>
        <dbReference type="Proteomes" id="UP000315010"/>
    </source>
</evidence>
<sequence>MIRVGVVGLGMMGLTHLNVYRSLPNVTIAAICDADADRLSGTVAAAGNVEGQAQASVATLPPEVRRCSDIADVIGADDIDMVDICLPTHLHVRFGKAVLTAGQHLMMEKPLARNAEDAAELAAAAETAKGLSFVGHCLRFWPGWSWLKEAVEDRRYGDVCSATFRRVVDHPKGAFYDNGDLCGGALLDLHVHDTDFVQHLFGMPKSVTSFGYTKLTGETDHVVTRYQYDTVPLVIAEGSWAMTDGFTFNMCYTINFENATVDFDLNREKCLRIFEKGKAPEFPVVESKMGYDYEIEYFLNCIEEGRKPEVVTMQDALNTIRIIDAEAKSVKSGNPVVI</sequence>
<keyword evidence="4" id="KW-1185">Reference proteome</keyword>
<evidence type="ECO:0000259" key="2">
    <source>
        <dbReference type="Pfam" id="PF22725"/>
    </source>
</evidence>
<organism evidence="3 4">
    <name type="scientific">Novipirellula herctigrandis</name>
    <dbReference type="NCBI Taxonomy" id="2527986"/>
    <lineage>
        <taxon>Bacteria</taxon>
        <taxon>Pseudomonadati</taxon>
        <taxon>Planctomycetota</taxon>
        <taxon>Planctomycetia</taxon>
        <taxon>Pirellulales</taxon>
        <taxon>Pirellulaceae</taxon>
        <taxon>Novipirellula</taxon>
    </lineage>
</organism>
<dbReference type="InterPro" id="IPR000683">
    <property type="entry name" value="Gfo/Idh/MocA-like_OxRdtase_N"/>
</dbReference>
<protein>
    <submittedName>
        <fullName evidence="3">Putative oxidoreductase YvaA</fullName>
        <ecNumber evidence="3">1.-.-.-</ecNumber>
    </submittedName>
</protein>
<dbReference type="GO" id="GO:0016491">
    <property type="term" value="F:oxidoreductase activity"/>
    <property type="evidence" value="ECO:0007669"/>
    <property type="project" value="UniProtKB-KW"/>
</dbReference>
<dbReference type="Pfam" id="PF22725">
    <property type="entry name" value="GFO_IDH_MocA_C3"/>
    <property type="match status" value="1"/>
</dbReference>
<dbReference type="Gene3D" id="3.30.360.10">
    <property type="entry name" value="Dihydrodipicolinate Reductase, domain 2"/>
    <property type="match status" value="1"/>
</dbReference>
<dbReference type="EC" id="1.-.-.-" evidence="3"/>